<evidence type="ECO:0000259" key="6">
    <source>
        <dbReference type="Pfam" id="PF07727"/>
    </source>
</evidence>
<dbReference type="OrthoDB" id="1002380at2759"/>
<gene>
    <name evidence="7" type="ORF">SADUNF_Sadunf16G0173300</name>
</gene>
<dbReference type="PROSITE" id="PS00107">
    <property type="entry name" value="PROTEIN_KINASE_ATP"/>
    <property type="match status" value="1"/>
</dbReference>
<comment type="caution">
    <text evidence="7">The sequence shown here is derived from an EMBL/GenBank/DDBJ whole genome shotgun (WGS) entry which is preliminary data.</text>
</comment>
<evidence type="ECO:0000256" key="2">
    <source>
        <dbReference type="ARBA" id="ARBA00022741"/>
    </source>
</evidence>
<organism evidence="7 8">
    <name type="scientific">Salix dunnii</name>
    <dbReference type="NCBI Taxonomy" id="1413687"/>
    <lineage>
        <taxon>Eukaryota</taxon>
        <taxon>Viridiplantae</taxon>
        <taxon>Streptophyta</taxon>
        <taxon>Embryophyta</taxon>
        <taxon>Tracheophyta</taxon>
        <taxon>Spermatophyta</taxon>
        <taxon>Magnoliopsida</taxon>
        <taxon>eudicotyledons</taxon>
        <taxon>Gunneridae</taxon>
        <taxon>Pentapetalae</taxon>
        <taxon>rosids</taxon>
        <taxon>fabids</taxon>
        <taxon>Malpighiales</taxon>
        <taxon>Salicaceae</taxon>
        <taxon>Saliceae</taxon>
        <taxon>Salix</taxon>
    </lineage>
</organism>
<proteinExistence type="predicted"/>
<dbReference type="InterPro" id="IPR013103">
    <property type="entry name" value="RVT_2"/>
</dbReference>
<sequence length="293" mass="32204">MFYKLHKSIYGLKQSPRAWHAKLSTVLEALGFKRSSADSSLYVQLKANDNLMVLIYVDDLIITAAATPLDSKLKLAINGEALETPSHYQKLVDKLIYLTITRPNIAFTVSLFSYQELAQATNNFKDEEKIGEGGFGGVYKGFLKEIDSFVAVKRVSRNSKQGIKEYAAELYGKGKLIEVVDLRLCGDFNKTQVERLMIVGLSCANADEHLRPSVQHSLHVFNFDAPLPILPSKMPVPSYFAPPLSSLSIMSYGSADSTRGMHESSSYVYNTNSSQITTSSSASSASAMLLHAG</sequence>
<reference evidence="7 8" key="1">
    <citation type="submission" date="2020-10" db="EMBL/GenBank/DDBJ databases">
        <title>Plant Genome Project.</title>
        <authorList>
            <person name="Zhang R.-G."/>
        </authorList>
    </citation>
    <scope>NUCLEOTIDE SEQUENCE [LARGE SCALE GENOMIC DNA]</scope>
    <source>
        <strain evidence="7">FAFU-HL-1</strain>
        <tissue evidence="7">Leaf</tissue>
    </source>
</reference>
<accession>A0A835JC74</accession>
<evidence type="ECO:0000256" key="3">
    <source>
        <dbReference type="ARBA" id="ARBA00022777"/>
    </source>
</evidence>
<keyword evidence="1" id="KW-0808">Transferase</keyword>
<dbReference type="InterPro" id="IPR011009">
    <property type="entry name" value="Kinase-like_dom_sf"/>
</dbReference>
<dbReference type="InterPro" id="IPR043502">
    <property type="entry name" value="DNA/RNA_pol_sf"/>
</dbReference>
<dbReference type="GO" id="GO:0005524">
    <property type="term" value="F:ATP binding"/>
    <property type="evidence" value="ECO:0007669"/>
    <property type="project" value="UniProtKB-UniRule"/>
</dbReference>
<dbReference type="Gene3D" id="3.30.200.20">
    <property type="entry name" value="Phosphorylase Kinase, domain 1"/>
    <property type="match status" value="1"/>
</dbReference>
<feature type="domain" description="Reverse transcriptase Ty1/copia-type" evidence="6">
    <location>
        <begin position="3"/>
        <end position="73"/>
    </location>
</feature>
<evidence type="ECO:0000256" key="5">
    <source>
        <dbReference type="PROSITE-ProRule" id="PRU10141"/>
    </source>
</evidence>
<dbReference type="GO" id="GO:0016301">
    <property type="term" value="F:kinase activity"/>
    <property type="evidence" value="ECO:0007669"/>
    <property type="project" value="UniProtKB-KW"/>
</dbReference>
<dbReference type="SUPFAM" id="SSF56672">
    <property type="entry name" value="DNA/RNA polymerases"/>
    <property type="match status" value="1"/>
</dbReference>
<keyword evidence="3" id="KW-0418">Kinase</keyword>
<keyword evidence="4 5" id="KW-0067">ATP-binding</keyword>
<evidence type="ECO:0000313" key="7">
    <source>
        <dbReference type="EMBL" id="KAF9665904.1"/>
    </source>
</evidence>
<dbReference type="InterPro" id="IPR052059">
    <property type="entry name" value="CR_Ser/Thr_kinase"/>
</dbReference>
<feature type="binding site" evidence="5">
    <location>
        <position position="153"/>
    </location>
    <ligand>
        <name>ATP</name>
        <dbReference type="ChEBI" id="CHEBI:30616"/>
    </ligand>
</feature>
<dbReference type="Proteomes" id="UP000657918">
    <property type="component" value="Chromosome 16"/>
</dbReference>
<name>A0A835JC74_9ROSI</name>
<keyword evidence="8" id="KW-1185">Reference proteome</keyword>
<dbReference type="PANTHER" id="PTHR47973">
    <property type="entry name" value="CYSTEINE-RICH RECEPTOR-LIKE PROTEIN KINASE 3"/>
    <property type="match status" value="1"/>
</dbReference>
<dbReference type="SUPFAM" id="SSF56112">
    <property type="entry name" value="Protein kinase-like (PK-like)"/>
    <property type="match status" value="1"/>
</dbReference>
<evidence type="ECO:0000313" key="8">
    <source>
        <dbReference type="Proteomes" id="UP000657918"/>
    </source>
</evidence>
<keyword evidence="2 5" id="KW-0547">Nucleotide-binding</keyword>
<dbReference type="Pfam" id="PF07727">
    <property type="entry name" value="RVT_2"/>
    <property type="match status" value="1"/>
</dbReference>
<dbReference type="InterPro" id="IPR017441">
    <property type="entry name" value="Protein_kinase_ATP_BS"/>
</dbReference>
<evidence type="ECO:0000256" key="4">
    <source>
        <dbReference type="ARBA" id="ARBA00022840"/>
    </source>
</evidence>
<protein>
    <recommendedName>
        <fullName evidence="6">Reverse transcriptase Ty1/copia-type domain-containing protein</fullName>
    </recommendedName>
</protein>
<dbReference type="EMBL" id="JADGMS010000016">
    <property type="protein sequence ID" value="KAF9665904.1"/>
    <property type="molecule type" value="Genomic_DNA"/>
</dbReference>
<dbReference type="AlphaFoldDB" id="A0A835JC74"/>
<evidence type="ECO:0000256" key="1">
    <source>
        <dbReference type="ARBA" id="ARBA00022679"/>
    </source>
</evidence>